<dbReference type="InterPro" id="IPR014255">
    <property type="entry name" value="Spore_coat_CotS"/>
</dbReference>
<keyword evidence="2" id="KW-0167">Capsid protein</keyword>
<dbReference type="InterPro" id="IPR011009">
    <property type="entry name" value="Kinase-like_dom_sf"/>
</dbReference>
<keyword evidence="2" id="KW-0946">Virion</keyword>
<dbReference type="Proteomes" id="UP001189619">
    <property type="component" value="Chromosome"/>
</dbReference>
<dbReference type="NCBIfam" id="TIGR02906">
    <property type="entry name" value="spore_CotS"/>
    <property type="match status" value="1"/>
</dbReference>
<dbReference type="EMBL" id="OY569118">
    <property type="protein sequence ID" value="CAJ1002105.1"/>
    <property type="molecule type" value="Genomic_DNA"/>
</dbReference>
<feature type="region of interest" description="Disordered" evidence="1">
    <location>
        <begin position="428"/>
        <end position="506"/>
    </location>
</feature>
<keyword evidence="3" id="KW-1185">Reference proteome</keyword>
<feature type="compositionally biased region" description="Basic residues" evidence="1">
    <location>
        <begin position="592"/>
        <end position="612"/>
    </location>
</feature>
<dbReference type="RefSeq" id="WP_304415305.1">
    <property type="nucleotide sequence ID" value="NZ_OY569118.1"/>
</dbReference>
<feature type="region of interest" description="Disordered" evidence="1">
    <location>
        <begin position="532"/>
        <end position="644"/>
    </location>
</feature>
<evidence type="ECO:0000313" key="2">
    <source>
        <dbReference type="EMBL" id="CAJ1002105.1"/>
    </source>
</evidence>
<dbReference type="SUPFAM" id="SSF56112">
    <property type="entry name" value="Protein kinase-like (PK-like)"/>
    <property type="match status" value="1"/>
</dbReference>
<protein>
    <submittedName>
        <fullName evidence="2">CotS family spore coat protein</fullName>
    </submittedName>
</protein>
<feature type="compositionally biased region" description="Basic residues" evidence="1">
    <location>
        <begin position="545"/>
        <end position="572"/>
    </location>
</feature>
<evidence type="ECO:0000313" key="3">
    <source>
        <dbReference type="Proteomes" id="UP001189619"/>
    </source>
</evidence>
<dbReference type="GO" id="GO:0042601">
    <property type="term" value="C:endospore-forming forespore"/>
    <property type="evidence" value="ECO:0007669"/>
    <property type="project" value="TreeGrafter"/>
</dbReference>
<dbReference type="AlphaFoldDB" id="A0AA48M9G6"/>
<dbReference type="InterPro" id="IPR047175">
    <property type="entry name" value="CotS-like"/>
</dbReference>
<dbReference type="KEGG" id="bayd:BSPP4475_07260"/>
<sequence length="644" mass="72245">MDQYVIKPWDNPEATGNKPVNWDLQVPPEIDALAEQVMTHYDMSVSERTLITSKPDKGGAIWRIQTNKGPRSLKLLHRAPARSLFSVGAQAYIRQQGGRVPELIPAKDGKLFVESGGKLWIVTEWVEPLTPATKIDLAGAQQLCYGLGEFHRYSKGYVPPQGAKNASRLHKWPNYYRKVAKKIGWLREVAKVYNDIPASQAILSVVDEFERQAWDALQKLNESPYRHMVAMGEPYWGLVHQDYGWSNGQMGPGGLWVIDLDGVAYDLPFRDLRKLITSTMDDMGVWDITWMRGMIEAYHEANPLSAESFDVLLIDMALPNEFYKHLKEIFYDPVTFLSTGGVEAIQQRIVAADQSKWQALAELAKDRAKYKAENYEQLAALRQPSRPARESVPDADKWVLQQPAQAEMQPESAMEGKRDMAAVPEPLAQGKQRAAEEPAVATKQGKQRAAEEPAVATKQGKQRAAEEPAVAMKQGKRRAAEEPAVATKVKEPVGAAPSEAEAKEPAVSLVPVVRDKVRIKLKAADAKRVYRKRVRVVKRDESRPQKKRKPVKAVRSVSRRKPEKARTTKRKSIQTPRKTITRKLTQSASQAAKRRAKQKSKTGVVKLKKLARRAASTVKVKRKQQKSSASAKRTVKVKKKAVKN</sequence>
<reference evidence="2" key="1">
    <citation type="submission" date="2023-07" db="EMBL/GenBank/DDBJ databases">
        <authorList>
            <person name="Ivanov I."/>
            <person name="Teneva D."/>
            <person name="Stoikov I."/>
        </authorList>
    </citation>
    <scope>NUCLEOTIDE SEQUENCE</scope>
    <source>
        <strain evidence="2">4475</strain>
    </source>
</reference>
<dbReference type="PANTHER" id="PTHR39179">
    <property type="entry name" value="SPORE COAT PROTEIN I"/>
    <property type="match status" value="1"/>
</dbReference>
<dbReference type="PANTHER" id="PTHR39179:SF1">
    <property type="entry name" value="SPORE COAT PROTEIN I"/>
    <property type="match status" value="1"/>
</dbReference>
<dbReference type="Gene3D" id="3.90.1200.10">
    <property type="match status" value="1"/>
</dbReference>
<feature type="compositionally biased region" description="Basic residues" evidence="1">
    <location>
        <begin position="633"/>
        <end position="644"/>
    </location>
</feature>
<evidence type="ECO:0000256" key="1">
    <source>
        <dbReference type="SAM" id="MobiDB-lite"/>
    </source>
</evidence>
<name>A0AA48M9G6_9BACL</name>
<gene>
    <name evidence="2" type="primary">cotS</name>
    <name evidence="2" type="ORF">BSPP4475_07260</name>
</gene>
<organism evidence="2 3">
    <name type="scientific">Brevibacillus aydinogluensis</name>
    <dbReference type="NCBI Taxonomy" id="927786"/>
    <lineage>
        <taxon>Bacteria</taxon>
        <taxon>Bacillati</taxon>
        <taxon>Bacillota</taxon>
        <taxon>Bacilli</taxon>
        <taxon>Bacillales</taxon>
        <taxon>Paenibacillaceae</taxon>
        <taxon>Brevibacillus</taxon>
    </lineage>
</organism>
<proteinExistence type="predicted"/>
<dbReference type="Gene3D" id="3.30.200.20">
    <property type="entry name" value="Phosphorylase Kinase, domain 1"/>
    <property type="match status" value="1"/>
</dbReference>
<accession>A0AA48M9G6</accession>
<feature type="compositionally biased region" description="Polar residues" evidence="1">
    <location>
        <begin position="573"/>
        <end position="585"/>
    </location>
</feature>